<dbReference type="Proteomes" id="UP000887574">
    <property type="component" value="Unplaced"/>
</dbReference>
<reference evidence="2" key="1">
    <citation type="submission" date="2022-11" db="UniProtKB">
        <authorList>
            <consortium name="WormBaseParasite"/>
        </authorList>
    </citation>
    <scope>IDENTIFICATION</scope>
</reference>
<proteinExistence type="predicted"/>
<dbReference type="WBParaSite" id="jg21726">
    <property type="protein sequence ID" value="jg21726"/>
    <property type="gene ID" value="jg21726"/>
</dbReference>
<sequence length="151" mass="17138">MTLILKKKLILQLITTGRMRTTHLHQMEFRVKRPVMPVNLTSPGAKSSKFSTELDRLDETLNDQGLDGKEIEKVSDDEIMQNVFSDVIVAGHKADDADVFDTVTDYSHFSDVLKDPSRADFWGCAEWGRKNSGSFFAEEEFLETEQKGAEH</sequence>
<accession>A0A915DQ25</accession>
<organism evidence="1 2">
    <name type="scientific">Ditylenchus dipsaci</name>
    <dbReference type="NCBI Taxonomy" id="166011"/>
    <lineage>
        <taxon>Eukaryota</taxon>
        <taxon>Metazoa</taxon>
        <taxon>Ecdysozoa</taxon>
        <taxon>Nematoda</taxon>
        <taxon>Chromadorea</taxon>
        <taxon>Rhabditida</taxon>
        <taxon>Tylenchina</taxon>
        <taxon>Tylenchomorpha</taxon>
        <taxon>Sphaerularioidea</taxon>
        <taxon>Anguinidae</taxon>
        <taxon>Anguininae</taxon>
        <taxon>Ditylenchus</taxon>
    </lineage>
</organism>
<keyword evidence="1" id="KW-1185">Reference proteome</keyword>
<evidence type="ECO:0000313" key="1">
    <source>
        <dbReference type="Proteomes" id="UP000887574"/>
    </source>
</evidence>
<name>A0A915DQ25_9BILA</name>
<dbReference type="AlphaFoldDB" id="A0A915DQ25"/>
<evidence type="ECO:0000313" key="2">
    <source>
        <dbReference type="WBParaSite" id="jg21726"/>
    </source>
</evidence>
<protein>
    <submittedName>
        <fullName evidence="2">Uncharacterized protein</fullName>
    </submittedName>
</protein>